<dbReference type="InterPro" id="IPR029061">
    <property type="entry name" value="THDP-binding"/>
</dbReference>
<dbReference type="Ensembl" id="ENSCSAVT00000001227.1">
    <property type="protein sequence ID" value="ENSCSAVP00000001213.1"/>
    <property type="gene ID" value="ENSCSAVG00000000682.1"/>
</dbReference>
<keyword evidence="4" id="KW-0560">Oxidoreductase</keyword>
<dbReference type="InterPro" id="IPR031717">
    <property type="entry name" value="ODO-1/KGD_C"/>
</dbReference>
<evidence type="ECO:0000256" key="11">
    <source>
        <dbReference type="ARBA" id="ARBA00045379"/>
    </source>
</evidence>
<evidence type="ECO:0000256" key="2">
    <source>
        <dbReference type="ARBA" id="ARBA00006936"/>
    </source>
</evidence>
<dbReference type="AlphaFoldDB" id="H2Y7B5"/>
<dbReference type="GeneTree" id="ENSGT00950000183125"/>
<dbReference type="CDD" id="cd02016">
    <property type="entry name" value="TPP_E1_OGDC_like"/>
    <property type="match status" value="1"/>
</dbReference>
<evidence type="ECO:0000313" key="15">
    <source>
        <dbReference type="Proteomes" id="UP000007875"/>
    </source>
</evidence>
<keyword evidence="5" id="KW-0786">Thiamine pyrophosphate</keyword>
<keyword evidence="3" id="KW-0809">Transit peptide</keyword>
<evidence type="ECO:0000256" key="12">
    <source>
        <dbReference type="ARBA" id="ARBA00051440"/>
    </source>
</evidence>
<comment type="cofactor">
    <cofactor evidence="1">
        <name>thiamine diphosphate</name>
        <dbReference type="ChEBI" id="CHEBI:58937"/>
    </cofactor>
</comment>
<evidence type="ECO:0000256" key="10">
    <source>
        <dbReference type="ARBA" id="ARBA00042817"/>
    </source>
</evidence>
<comment type="similarity">
    <text evidence="2">Belongs to the alpha-ketoglutarate dehydrogenase family.</text>
</comment>
<dbReference type="GO" id="GO:0016624">
    <property type="term" value="F:oxidoreductase activity, acting on the aldehyde or oxo group of donors, disulfide as acceptor"/>
    <property type="evidence" value="ECO:0007669"/>
    <property type="project" value="InterPro"/>
</dbReference>
<name>H2Y7B5_CIOSA</name>
<protein>
    <recommendedName>
        <fullName evidence="6">2-oxoadipate dehydrogenase complex component E1</fullName>
    </recommendedName>
    <alternativeName>
        <fullName evidence="7">2-oxoadipate dehydrogenase, mitochondrial</fullName>
    </alternativeName>
    <alternativeName>
        <fullName evidence="10">Alpha-ketoadipate dehydrogenase</fullName>
    </alternativeName>
    <alternativeName>
        <fullName evidence="8">Dehydrogenase E1 and transketolase domain-containing protein 1</fullName>
    </alternativeName>
    <alternativeName>
        <fullName evidence="9">Probable 2-oxoglutarate dehydrogenase E1 component DHKTD1, mitochondrial</fullName>
    </alternativeName>
</protein>
<evidence type="ECO:0000259" key="13">
    <source>
        <dbReference type="SMART" id="SM00861"/>
    </source>
</evidence>
<evidence type="ECO:0000313" key="14">
    <source>
        <dbReference type="Ensembl" id="ENSCSAVP00000001213.1"/>
    </source>
</evidence>
<dbReference type="STRING" id="51511.ENSCSAVP00000001213"/>
<dbReference type="Proteomes" id="UP000007875">
    <property type="component" value="Unassembled WGS sequence"/>
</dbReference>
<dbReference type="Pfam" id="PF02779">
    <property type="entry name" value="Transket_pyr"/>
    <property type="match status" value="1"/>
</dbReference>
<evidence type="ECO:0000256" key="3">
    <source>
        <dbReference type="ARBA" id="ARBA00022946"/>
    </source>
</evidence>
<dbReference type="GO" id="GO:0030976">
    <property type="term" value="F:thiamine pyrophosphate binding"/>
    <property type="evidence" value="ECO:0007669"/>
    <property type="project" value="InterPro"/>
</dbReference>
<dbReference type="PANTHER" id="PTHR23152">
    <property type="entry name" value="2-OXOGLUTARATE DEHYDROGENASE"/>
    <property type="match status" value="1"/>
</dbReference>
<evidence type="ECO:0000256" key="9">
    <source>
        <dbReference type="ARBA" id="ARBA00042537"/>
    </source>
</evidence>
<dbReference type="InParanoid" id="H2Y7B5"/>
<dbReference type="eggNOG" id="KOG0451">
    <property type="taxonomic scope" value="Eukaryota"/>
</dbReference>
<evidence type="ECO:0000256" key="8">
    <source>
        <dbReference type="ARBA" id="ARBA00042094"/>
    </source>
</evidence>
<dbReference type="Gene3D" id="3.40.50.970">
    <property type="match status" value="1"/>
</dbReference>
<dbReference type="Gene3D" id="3.40.50.12470">
    <property type="match status" value="1"/>
</dbReference>
<evidence type="ECO:0000256" key="7">
    <source>
        <dbReference type="ARBA" id="ARBA00041619"/>
    </source>
</evidence>
<reference evidence="14" key="2">
    <citation type="submission" date="2025-08" db="UniProtKB">
        <authorList>
            <consortium name="Ensembl"/>
        </authorList>
    </citation>
    <scope>IDENTIFICATION</scope>
</reference>
<reference evidence="14" key="3">
    <citation type="submission" date="2025-09" db="UniProtKB">
        <authorList>
            <consortium name="Ensembl"/>
        </authorList>
    </citation>
    <scope>IDENTIFICATION</scope>
</reference>
<evidence type="ECO:0000256" key="4">
    <source>
        <dbReference type="ARBA" id="ARBA00023002"/>
    </source>
</evidence>
<comment type="catalytic activity">
    <reaction evidence="12">
        <text>N(6)-[(R)-lipoyl]-L-lysyl-[protein] + 2-oxoadipate + H(+) = N(6)-[(R)-S(8)-glutaryldihydrolipoyl]-L-lysyl-[protein] + CO2</text>
        <dbReference type="Rhea" id="RHEA:69576"/>
        <dbReference type="Rhea" id="RHEA-COMP:10474"/>
        <dbReference type="Rhea" id="RHEA-COMP:20093"/>
        <dbReference type="ChEBI" id="CHEBI:15378"/>
        <dbReference type="ChEBI" id="CHEBI:16526"/>
        <dbReference type="ChEBI" id="CHEBI:57499"/>
        <dbReference type="ChEBI" id="CHEBI:83099"/>
        <dbReference type="ChEBI" id="CHEBI:184385"/>
    </reaction>
    <physiologicalReaction direction="left-to-right" evidence="12">
        <dbReference type="Rhea" id="RHEA:69577"/>
    </physiologicalReaction>
</comment>
<proteinExistence type="inferred from homology"/>
<dbReference type="Pfam" id="PF16870">
    <property type="entry name" value="OxoGdeHyase_C"/>
    <property type="match status" value="1"/>
</dbReference>
<dbReference type="PIRSF" id="PIRSF000157">
    <property type="entry name" value="Oxoglu_dh_E1"/>
    <property type="match status" value="1"/>
</dbReference>
<dbReference type="OMA" id="PAQYYHV"/>
<feature type="domain" description="Transketolase-like pyrimidine-binding" evidence="13">
    <location>
        <begin position="573"/>
        <end position="774"/>
    </location>
</feature>
<dbReference type="InterPro" id="IPR005475">
    <property type="entry name" value="Transketolase-like_Pyr-bd"/>
</dbReference>
<dbReference type="PANTHER" id="PTHR23152:SF4">
    <property type="entry name" value="2-OXOADIPATE DEHYDROGENASE COMPLEX COMPONENT E1"/>
    <property type="match status" value="1"/>
</dbReference>
<dbReference type="NCBIfam" id="NF006914">
    <property type="entry name" value="PRK09404.1"/>
    <property type="match status" value="1"/>
</dbReference>
<sequence length="925" mass="103571">MVKRVSSLCTRHRALHCAAFARGYWYREDVHGYKESANVTTRDTNNAFSRKEIDPNLQGVARLIEQYERYGHKIGKVNPLNLPRVPEIESDALLEPSLYGLELNQEFILDGETKTVEALVAELKAKFCGTITLETDTIESAEEKDWVVNRFSQLQSQDASDSEKHRMAEILIKSQALDQYLAIKFPTLKRYGGEGAESLLVFVDQYLRSTSQSGVDEVMIGMPHRGRNNVLVSLLNFPIEVMLRKIKGLSEFPDEALSIATGDVLSHLSVSNDFKYEDGRKLHVNLIPNPSHLEAQVPVAIGKCRGRQQTLRDGDYSDGEATRGSKATCLLLHGDASFTGQGIIMEALNMSKLAHFDIGGSVHLIVNNQVGFTTPPHRGRSSPYTSDIGKMIGCPVIHVNGGEPEQVHRAAQLAVEYRHKYRKDIIIDLLCFRKWGHNEMDDPTMTQPVMYGVINNRHSIPDDYAGKLKDLNILTETQIESWKAEEISRFNDAFRMNESVEFPSYLAEGSNWGEMRLPSVQKVTTWDTGCHPDILRFVGAKSVAVPKDLKTHNRIQKSHSDTRMTKLTSDGLIDWALAETLAFGSLIHQGYNIRLCGQDVGRGTFGHRHAMMVCQESGAVNIPLNELSEKCHLEVVNSLLSEEAVLAFEYGMSVEHPNRLVLWEAQFGDFFNGAQIIFDTFITTGEAKWLQQSGLVILLPHGYDGAGPEHSSCRIERFLQCTNSAEDVVDSDGVNMSVCHPTTSAQYFHLLRRQMLRNFRKPLIVASPKILLRLPAASSHIKEFESGTHFLPVIGDTSAQSPQTVKKVILCSGKHYYALEDQRKKLSQNDKDLKNVAIVRVEELCPFPTDALRQELARFPSAETFVWAQEEPRNMGPWSFVNPRFANLLGVQLKYCGRPVMAAPAVGIGTLHTEQVKTILSDPFV</sequence>
<comment type="function">
    <text evidence="11">2-oxoadipate dehydrogenase (E1a) component of the 2-oxoadipate dehydrogenase complex (OADHC). Participates in the first step, rate limiting for the overall conversion of 2-oxoadipate (alpha-ketoadipate) to glutaryl-CoA and CO(2) catalyzed by the whole OADHC. Catalyzes the irreversible decarboxylation of 2-oxoadipate via the thiamine diphosphate (ThDP) cofactor and subsequent transfer of the decarboxylated acyl intermediate on an oxidized dihydrolipoyl group that is covalently amidated to the E2 enzyme (dihydrolipoyllysine-residue succinyltransferase or DLST). Can catalyze the decarboxylation of 2-oxoglutarate in vitro, but at a much lower rate than 2-oxoadipate. Responsible for the last step of L-lysine, L-hydroxylysine and L-tryptophan catabolism with the common product being 2-oxoadipate.</text>
</comment>
<dbReference type="SMART" id="SM00861">
    <property type="entry name" value="Transket_pyr"/>
    <property type="match status" value="1"/>
</dbReference>
<dbReference type="HOGENOM" id="CLU_004709_0_0_1"/>
<dbReference type="FunCoup" id="H2Y7B5">
    <property type="interactions" value="83"/>
</dbReference>
<dbReference type="NCBIfam" id="TIGR00239">
    <property type="entry name" value="2oxo_dh_E1"/>
    <property type="match status" value="1"/>
</dbReference>
<organism evidence="14 15">
    <name type="scientific">Ciona savignyi</name>
    <name type="common">Pacific transparent sea squirt</name>
    <dbReference type="NCBI Taxonomy" id="51511"/>
    <lineage>
        <taxon>Eukaryota</taxon>
        <taxon>Metazoa</taxon>
        <taxon>Chordata</taxon>
        <taxon>Tunicata</taxon>
        <taxon>Ascidiacea</taxon>
        <taxon>Phlebobranchia</taxon>
        <taxon>Cionidae</taxon>
        <taxon>Ciona</taxon>
    </lineage>
</organism>
<dbReference type="SUPFAM" id="SSF52518">
    <property type="entry name" value="Thiamin diphosphate-binding fold (THDP-binding)"/>
    <property type="match status" value="2"/>
</dbReference>
<keyword evidence="15" id="KW-1185">Reference proteome</keyword>
<dbReference type="InterPro" id="IPR011603">
    <property type="entry name" value="2oxoglutarate_DH_E1"/>
</dbReference>
<accession>H2Y7B5</accession>
<dbReference type="InterPro" id="IPR042179">
    <property type="entry name" value="KGD_C_sf"/>
</dbReference>
<evidence type="ECO:0000256" key="6">
    <source>
        <dbReference type="ARBA" id="ARBA00040865"/>
    </source>
</evidence>
<dbReference type="Gene3D" id="3.40.50.11610">
    <property type="entry name" value="Multifunctional 2-oxoglutarate metabolism enzyme, C-terminal domain"/>
    <property type="match status" value="1"/>
</dbReference>
<reference evidence="15" key="1">
    <citation type="submission" date="2003-08" db="EMBL/GenBank/DDBJ databases">
        <authorList>
            <person name="Birren B."/>
            <person name="Nusbaum C."/>
            <person name="Abebe A."/>
            <person name="Abouelleil A."/>
            <person name="Adekoya E."/>
            <person name="Ait-zahra M."/>
            <person name="Allen N."/>
            <person name="Allen T."/>
            <person name="An P."/>
            <person name="Anderson M."/>
            <person name="Anderson S."/>
            <person name="Arachchi H."/>
            <person name="Armbruster J."/>
            <person name="Bachantsang P."/>
            <person name="Baldwin J."/>
            <person name="Barry A."/>
            <person name="Bayul T."/>
            <person name="Blitshsteyn B."/>
            <person name="Bloom T."/>
            <person name="Blye J."/>
            <person name="Boguslavskiy L."/>
            <person name="Borowsky M."/>
            <person name="Boukhgalter B."/>
            <person name="Brunache A."/>
            <person name="Butler J."/>
            <person name="Calixte N."/>
            <person name="Calvo S."/>
            <person name="Camarata J."/>
            <person name="Campo K."/>
            <person name="Chang J."/>
            <person name="Cheshatsang Y."/>
            <person name="Citroen M."/>
            <person name="Collymore A."/>
            <person name="Considine T."/>
            <person name="Cook A."/>
            <person name="Cooke P."/>
            <person name="Corum B."/>
            <person name="Cuomo C."/>
            <person name="David R."/>
            <person name="Dawoe T."/>
            <person name="Degray S."/>
            <person name="Dodge S."/>
            <person name="Dooley K."/>
            <person name="Dorje P."/>
            <person name="Dorjee K."/>
            <person name="Dorris L."/>
            <person name="Duffey N."/>
            <person name="Dupes A."/>
            <person name="Elkins T."/>
            <person name="Engels R."/>
            <person name="Erickson J."/>
            <person name="Farina A."/>
            <person name="Faro S."/>
            <person name="Ferreira P."/>
            <person name="Fischer H."/>
            <person name="Fitzgerald M."/>
            <person name="Foley K."/>
            <person name="Gage D."/>
            <person name="Galagan J."/>
            <person name="Gearin G."/>
            <person name="Gnerre S."/>
            <person name="Gnirke A."/>
            <person name="Goyette A."/>
            <person name="Graham J."/>
            <person name="Grandbois E."/>
            <person name="Gyaltsen K."/>
            <person name="Hafez N."/>
            <person name="Hagopian D."/>
            <person name="Hagos B."/>
            <person name="Hall J."/>
            <person name="Hatcher B."/>
            <person name="Heller A."/>
            <person name="Higgins H."/>
            <person name="Honan T."/>
            <person name="Horn A."/>
            <person name="Houde N."/>
            <person name="Hughes L."/>
            <person name="Hulme W."/>
            <person name="Husby E."/>
            <person name="Iliev I."/>
            <person name="Jaffe D."/>
            <person name="Jones C."/>
            <person name="Kamal M."/>
            <person name="Kamat A."/>
            <person name="Kamvysselis M."/>
            <person name="Karlsson E."/>
            <person name="Kells C."/>
            <person name="Kieu A."/>
            <person name="Kisner P."/>
            <person name="Kodira C."/>
            <person name="Kulbokas E."/>
            <person name="Labutti K."/>
            <person name="Lama D."/>
            <person name="Landers T."/>
            <person name="Leger J."/>
            <person name="Levine S."/>
            <person name="Lewis D."/>
            <person name="Lewis T."/>
            <person name="Lindblad-toh K."/>
            <person name="Liu X."/>
            <person name="Lokyitsang T."/>
            <person name="Lokyitsang Y."/>
            <person name="Lucien O."/>
            <person name="Lui A."/>
            <person name="Ma L.J."/>
            <person name="Mabbitt R."/>
            <person name="Macdonald J."/>
            <person name="Maclean C."/>
            <person name="Major J."/>
            <person name="Manning J."/>
            <person name="Marabella R."/>
            <person name="Maru K."/>
            <person name="Matthews C."/>
            <person name="Mauceli E."/>
            <person name="Mccarthy M."/>
            <person name="Mcdonough S."/>
            <person name="Mcghee T."/>
            <person name="Meldrim J."/>
            <person name="Meneus L."/>
            <person name="Mesirov J."/>
            <person name="Mihalev A."/>
            <person name="Mihova T."/>
            <person name="Mikkelsen T."/>
            <person name="Mlenga V."/>
            <person name="Moru K."/>
            <person name="Mozes J."/>
            <person name="Mulrain L."/>
            <person name="Munson G."/>
            <person name="Naylor J."/>
            <person name="Newes C."/>
            <person name="Nguyen C."/>
            <person name="Nguyen N."/>
            <person name="Nguyen T."/>
            <person name="Nicol R."/>
            <person name="Nielsen C."/>
            <person name="Nizzari M."/>
            <person name="Norbu C."/>
            <person name="Norbu N."/>
            <person name="O'donnell P."/>
            <person name="Okoawo O."/>
            <person name="O'leary S."/>
            <person name="Omotosho B."/>
            <person name="O'neill K."/>
            <person name="Osman S."/>
            <person name="Parker S."/>
            <person name="Perrin D."/>
            <person name="Phunkhang P."/>
            <person name="Piqani B."/>
            <person name="Purcell S."/>
            <person name="Rachupka T."/>
            <person name="Ramasamy U."/>
            <person name="Rameau R."/>
            <person name="Ray V."/>
            <person name="Raymond C."/>
            <person name="Retta R."/>
            <person name="Richardson S."/>
            <person name="Rise C."/>
            <person name="Rodriguez J."/>
            <person name="Rogers J."/>
            <person name="Rogov P."/>
            <person name="Rutman M."/>
            <person name="Schupbach R."/>
            <person name="Seaman C."/>
            <person name="Settipalli S."/>
            <person name="Sharpe T."/>
            <person name="Sheridan J."/>
            <person name="Sherpa N."/>
            <person name="Shi J."/>
            <person name="Smirnov S."/>
            <person name="Smith C."/>
            <person name="Sougnez C."/>
            <person name="Spencer B."/>
            <person name="Stalker J."/>
            <person name="Stange-thomann N."/>
            <person name="Stavropoulos S."/>
            <person name="Stetson K."/>
            <person name="Stone C."/>
            <person name="Stone S."/>
            <person name="Stubbs M."/>
            <person name="Talamas J."/>
            <person name="Tchuinga P."/>
            <person name="Tenzing P."/>
            <person name="Tesfaye S."/>
            <person name="Theodore J."/>
            <person name="Thoulutsang Y."/>
            <person name="Topham K."/>
            <person name="Towey S."/>
            <person name="Tsamla T."/>
            <person name="Tsomo N."/>
            <person name="Vallee D."/>
            <person name="Vassiliev H."/>
            <person name="Venkataraman V."/>
            <person name="Vinson J."/>
            <person name="Vo A."/>
            <person name="Wade C."/>
            <person name="Wang S."/>
            <person name="Wangchuk T."/>
            <person name="Wangdi T."/>
            <person name="Whittaker C."/>
            <person name="Wilkinson J."/>
            <person name="Wu Y."/>
            <person name="Wyman D."/>
            <person name="Yadav S."/>
            <person name="Yang S."/>
            <person name="Yang X."/>
            <person name="Yeager S."/>
            <person name="Yee E."/>
            <person name="Young G."/>
            <person name="Zainoun J."/>
            <person name="Zembeck L."/>
            <person name="Zimmer A."/>
            <person name="Zody M."/>
            <person name="Lander E."/>
        </authorList>
    </citation>
    <scope>NUCLEOTIDE SEQUENCE [LARGE SCALE GENOMIC DNA]</scope>
</reference>
<evidence type="ECO:0000256" key="5">
    <source>
        <dbReference type="ARBA" id="ARBA00023052"/>
    </source>
</evidence>
<dbReference type="Gene3D" id="1.10.287.1150">
    <property type="entry name" value="TPP helical domain"/>
    <property type="match status" value="1"/>
</dbReference>
<dbReference type="InterPro" id="IPR001017">
    <property type="entry name" value="DH_E1"/>
</dbReference>
<dbReference type="Pfam" id="PF00676">
    <property type="entry name" value="E1_dh"/>
    <property type="match status" value="1"/>
</dbReference>
<evidence type="ECO:0000256" key="1">
    <source>
        <dbReference type="ARBA" id="ARBA00001964"/>
    </source>
</evidence>